<sequence>MDFVESTLLFYSSSPRLALAVGCGLLFVIYYLTSVAKHPMFACKEGKFKEFLELNCPILQERYWPTLWCFSTHAQTVLAHLFRGRLPNLPYHREILKLPDGGMVSLDWLDNGPPHGETINKPIALFLPGLTGHSQTEYVKSLVPVAHRLGCRCVVFNNRGIGGVDLLTPRTYCAANTEDLREVLKMIQARYPNSLIFATGVSLGGIILGHYLEETGSNSVISAALLISVAWDCHAGSQSLEIPGLNLMLNHRLTNSLCRMIREHKNKFEIEAQLNMDHVLQSRTIREFDERFTTKIFGFEGVDHYYTRATLRGRLDRIKTPTLCVNAADDMFAPFKALPHEEAAQSSHVAMVITSRGGHIGFMEGLLPAVPFFSERLFEQYLKSLIQVVKYNTLRELFCNAE</sequence>
<dbReference type="Proteomes" id="UP000694941">
    <property type="component" value="Unplaced"/>
</dbReference>
<gene>
    <name evidence="5" type="primary">LOC106478206</name>
</gene>
<evidence type="ECO:0000256" key="2">
    <source>
        <dbReference type="SAM" id="Phobius"/>
    </source>
</evidence>
<dbReference type="Gene3D" id="3.40.50.1820">
    <property type="entry name" value="alpha/beta hydrolase"/>
    <property type="match status" value="1"/>
</dbReference>
<evidence type="ECO:0000256" key="1">
    <source>
        <dbReference type="ARBA" id="ARBA00010884"/>
    </source>
</evidence>
<evidence type="ECO:0000313" key="4">
    <source>
        <dbReference type="Proteomes" id="UP000694941"/>
    </source>
</evidence>
<accession>A0ABM1C4U4</accession>
<keyword evidence="4" id="KW-1185">Reference proteome</keyword>
<dbReference type="Pfam" id="PF00561">
    <property type="entry name" value="Abhydrolase_1"/>
    <property type="match status" value="1"/>
</dbReference>
<organism evidence="4 5">
    <name type="scientific">Limulus polyphemus</name>
    <name type="common">Atlantic horseshoe crab</name>
    <dbReference type="NCBI Taxonomy" id="6850"/>
    <lineage>
        <taxon>Eukaryota</taxon>
        <taxon>Metazoa</taxon>
        <taxon>Ecdysozoa</taxon>
        <taxon>Arthropoda</taxon>
        <taxon>Chelicerata</taxon>
        <taxon>Merostomata</taxon>
        <taxon>Xiphosura</taxon>
        <taxon>Limulidae</taxon>
        <taxon>Limulus</taxon>
    </lineage>
</organism>
<keyword evidence="2" id="KW-0812">Transmembrane</keyword>
<keyword evidence="2" id="KW-0472">Membrane</keyword>
<dbReference type="InterPro" id="IPR000073">
    <property type="entry name" value="AB_hydrolase_1"/>
</dbReference>
<dbReference type="PANTHER" id="PTHR10794">
    <property type="entry name" value="ABHYDROLASE DOMAIN-CONTAINING PROTEIN"/>
    <property type="match status" value="1"/>
</dbReference>
<dbReference type="PIRSF" id="PIRSF005211">
    <property type="entry name" value="Ab_hydro_YheT"/>
    <property type="match status" value="1"/>
</dbReference>
<dbReference type="InterPro" id="IPR029058">
    <property type="entry name" value="AB_hydrolase_fold"/>
</dbReference>
<dbReference type="InterPro" id="IPR050960">
    <property type="entry name" value="AB_hydrolase_4_sf"/>
</dbReference>
<name>A0ABM1C4U4_LIMPO</name>
<feature type="transmembrane region" description="Helical" evidence="2">
    <location>
        <begin position="15"/>
        <end position="32"/>
    </location>
</feature>
<protein>
    <submittedName>
        <fullName evidence="5">Phospholipase ABHD3-like</fullName>
    </submittedName>
</protein>
<comment type="similarity">
    <text evidence="1">Belongs to the AB hydrolase superfamily. AB hydrolase 4 family.</text>
</comment>
<dbReference type="PANTHER" id="PTHR10794:SF63">
    <property type="entry name" value="ALPHA_BETA HYDROLASE 1, ISOFORM A"/>
    <property type="match status" value="1"/>
</dbReference>
<evidence type="ECO:0000313" key="5">
    <source>
        <dbReference type="RefSeq" id="XP_013794184.1"/>
    </source>
</evidence>
<dbReference type="GeneID" id="106478206"/>
<keyword evidence="2" id="KW-1133">Transmembrane helix</keyword>
<proteinExistence type="inferred from homology"/>
<evidence type="ECO:0000259" key="3">
    <source>
        <dbReference type="Pfam" id="PF00561"/>
    </source>
</evidence>
<reference evidence="5" key="1">
    <citation type="submission" date="2025-08" db="UniProtKB">
        <authorList>
            <consortium name="RefSeq"/>
        </authorList>
    </citation>
    <scope>IDENTIFICATION</scope>
    <source>
        <tissue evidence="5">Muscle</tissue>
    </source>
</reference>
<dbReference type="RefSeq" id="XP_013794184.1">
    <property type="nucleotide sequence ID" value="XM_013938730.2"/>
</dbReference>
<dbReference type="SUPFAM" id="SSF53474">
    <property type="entry name" value="alpha/beta-Hydrolases"/>
    <property type="match status" value="1"/>
</dbReference>
<dbReference type="InterPro" id="IPR012020">
    <property type="entry name" value="ABHD4"/>
</dbReference>
<feature type="transmembrane region" description="Helical" evidence="2">
    <location>
        <begin position="195"/>
        <end position="212"/>
    </location>
</feature>
<feature type="domain" description="AB hydrolase-1" evidence="3">
    <location>
        <begin position="125"/>
        <end position="365"/>
    </location>
</feature>